<dbReference type="EMBL" id="CP006721">
    <property type="protein sequence ID" value="AGX41981.1"/>
    <property type="molecule type" value="Genomic_DNA"/>
</dbReference>
<accession>U5MQP1</accession>
<evidence type="ECO:0000313" key="1">
    <source>
        <dbReference type="EMBL" id="AGX41981.1"/>
    </source>
</evidence>
<proteinExistence type="predicted"/>
<keyword evidence="2" id="KW-1185">Reference proteome</keyword>
<dbReference type="KEGG" id="csb:CLSA_c09700"/>
<dbReference type="Proteomes" id="UP000017118">
    <property type="component" value="Chromosome"/>
</dbReference>
<sequence>MDKFELLTDVELYMIDGGKSNYDFGRELGHDIASSAEWVWEKIRLIVNEFNIINEHFHIH</sequence>
<gene>
    <name evidence="1" type="ORF">CLSA_c09700</name>
</gene>
<protein>
    <submittedName>
        <fullName evidence="1">Uncharacterized protein</fullName>
    </submittedName>
</protein>
<reference evidence="1 2" key="1">
    <citation type="journal article" date="2013" name="Genome Announc.">
        <title>Complete Genome Sequence of the Solvent Producer Clostridium saccharobutylicum NCP262 (DSM 13864).</title>
        <authorList>
            <person name="Poehlein A."/>
            <person name="Hartwich K."/>
            <person name="Krabben P."/>
            <person name="Ehrenreich A."/>
            <person name="Liebl W."/>
            <person name="Durre P."/>
            <person name="Gottschalk G."/>
            <person name="Daniel R."/>
        </authorList>
    </citation>
    <scope>NUCLEOTIDE SEQUENCE [LARGE SCALE GENOMIC DNA]</scope>
    <source>
        <strain evidence="1">DSM 13864</strain>
    </source>
</reference>
<dbReference type="HOGENOM" id="CLU_2933226_0_0_9"/>
<evidence type="ECO:0000313" key="2">
    <source>
        <dbReference type="Proteomes" id="UP000017118"/>
    </source>
</evidence>
<dbReference type="RefSeq" id="WP_022744265.1">
    <property type="nucleotide sequence ID" value="NC_022571.1"/>
</dbReference>
<dbReference type="AlphaFoldDB" id="U5MQP1"/>
<dbReference type="GeneID" id="55473497"/>
<dbReference type="PATRIC" id="fig|1345695.10.peg.663"/>
<organism evidence="1 2">
    <name type="scientific">Clostridium saccharobutylicum DSM 13864</name>
    <dbReference type="NCBI Taxonomy" id="1345695"/>
    <lineage>
        <taxon>Bacteria</taxon>
        <taxon>Bacillati</taxon>
        <taxon>Bacillota</taxon>
        <taxon>Clostridia</taxon>
        <taxon>Eubacteriales</taxon>
        <taxon>Clostridiaceae</taxon>
        <taxon>Clostridium</taxon>
    </lineage>
</organism>
<name>U5MQP1_CLOSA</name>